<evidence type="ECO:0000313" key="2">
    <source>
        <dbReference type="EMBL" id="KUM82957.1"/>
    </source>
</evidence>
<dbReference type="RefSeq" id="WP_051832919.1">
    <property type="nucleotide sequence ID" value="NZ_JBEYZI010000042.1"/>
</dbReference>
<name>A0A124H8V1_9ACTN</name>
<organism evidence="2 3">
    <name type="scientific">Streptomyces pseudovenezuelae</name>
    <dbReference type="NCBI Taxonomy" id="67350"/>
    <lineage>
        <taxon>Bacteria</taxon>
        <taxon>Bacillati</taxon>
        <taxon>Actinomycetota</taxon>
        <taxon>Actinomycetes</taxon>
        <taxon>Kitasatosporales</taxon>
        <taxon>Streptomycetaceae</taxon>
        <taxon>Streptomyces</taxon>
        <taxon>Streptomyces aurantiacus group</taxon>
    </lineage>
</organism>
<dbReference type="GO" id="GO:0003824">
    <property type="term" value="F:catalytic activity"/>
    <property type="evidence" value="ECO:0007669"/>
    <property type="project" value="TreeGrafter"/>
</dbReference>
<dbReference type="Pfam" id="PF03992">
    <property type="entry name" value="ABM"/>
    <property type="match status" value="1"/>
</dbReference>
<dbReference type="SUPFAM" id="SSF54909">
    <property type="entry name" value="Dimeric alpha+beta barrel"/>
    <property type="match status" value="1"/>
</dbReference>
<dbReference type="PROSITE" id="PS51725">
    <property type="entry name" value="ABM"/>
    <property type="match status" value="1"/>
</dbReference>
<dbReference type="AlphaFoldDB" id="A0A124H8V1"/>
<comment type="caution">
    <text evidence="2">The sequence shown here is derived from an EMBL/GenBank/DDBJ whole genome shotgun (WGS) entry which is preliminary data.</text>
</comment>
<dbReference type="InterPro" id="IPR011008">
    <property type="entry name" value="Dimeric_a/b-barrel"/>
</dbReference>
<protein>
    <recommendedName>
        <fullName evidence="1">ABM domain-containing protein</fullName>
    </recommendedName>
</protein>
<dbReference type="OrthoDB" id="5244470at2"/>
<dbReference type="Gene3D" id="3.30.70.100">
    <property type="match status" value="1"/>
</dbReference>
<accession>A0A124H8V1</accession>
<dbReference type="PANTHER" id="PTHR33336">
    <property type="entry name" value="QUINOL MONOOXYGENASE YGIN-RELATED"/>
    <property type="match status" value="1"/>
</dbReference>
<feature type="domain" description="ABM" evidence="1">
    <location>
        <begin position="3"/>
        <end position="92"/>
    </location>
</feature>
<reference evidence="2 3" key="1">
    <citation type="submission" date="2015-10" db="EMBL/GenBank/DDBJ databases">
        <title>Draft genome sequence of Streptomyces pseudovenezuelae DSM 40212, type strain for the species Streptomyces pseudovenezuelae.</title>
        <authorList>
            <person name="Ruckert C."/>
            <person name="Winkler A."/>
            <person name="Kalinowski J."/>
            <person name="Kampfer P."/>
            <person name="Glaeser S."/>
        </authorList>
    </citation>
    <scope>NUCLEOTIDE SEQUENCE [LARGE SCALE GENOMIC DNA]</scope>
    <source>
        <strain evidence="2 3">DSM 40212</strain>
    </source>
</reference>
<dbReference type="Proteomes" id="UP000053039">
    <property type="component" value="Unassembled WGS sequence"/>
</dbReference>
<sequence length="97" mass="10997">MSIEITVLFDVVPDRLADTAGAFEELCAATRQEEGALRFDAWRSEEHENLIVLVEEWADQAAIDLHMKEPYVADFLAKVEGAYVRPPYVHRLRPLAA</sequence>
<dbReference type="InterPro" id="IPR050744">
    <property type="entry name" value="AI-2_Isomerase_LsrG"/>
</dbReference>
<evidence type="ECO:0000259" key="1">
    <source>
        <dbReference type="PROSITE" id="PS51725"/>
    </source>
</evidence>
<proteinExistence type="predicted"/>
<dbReference type="InterPro" id="IPR007138">
    <property type="entry name" value="ABM_dom"/>
</dbReference>
<dbReference type="PANTHER" id="PTHR33336:SF3">
    <property type="entry name" value="ABM DOMAIN-CONTAINING PROTEIN"/>
    <property type="match status" value="1"/>
</dbReference>
<evidence type="ECO:0000313" key="3">
    <source>
        <dbReference type="Proteomes" id="UP000053039"/>
    </source>
</evidence>
<gene>
    <name evidence="2" type="ORF">AQI94_40095</name>
</gene>
<dbReference type="EMBL" id="LMWM01000050">
    <property type="protein sequence ID" value="KUM82957.1"/>
    <property type="molecule type" value="Genomic_DNA"/>
</dbReference>